<feature type="domain" description="SAM-dependent MTase RsmB/NOP-type" evidence="7">
    <location>
        <begin position="166"/>
        <end position="449"/>
    </location>
</feature>
<comment type="caution">
    <text evidence="8">The sequence shown here is derived from an EMBL/GenBank/DDBJ whole genome shotgun (WGS) entry which is preliminary data.</text>
</comment>
<organism evidence="8 9">
    <name type="scientific">Arachnia propionica</name>
    <dbReference type="NCBI Taxonomy" id="1750"/>
    <lineage>
        <taxon>Bacteria</taxon>
        <taxon>Bacillati</taxon>
        <taxon>Actinomycetota</taxon>
        <taxon>Actinomycetes</taxon>
        <taxon>Propionibacteriales</taxon>
        <taxon>Propionibacteriaceae</taxon>
        <taxon>Arachnia</taxon>
    </lineage>
</organism>
<dbReference type="GO" id="GO:0008173">
    <property type="term" value="F:RNA methyltransferase activity"/>
    <property type="evidence" value="ECO:0007669"/>
    <property type="project" value="InterPro"/>
</dbReference>
<protein>
    <submittedName>
        <fullName evidence="8">rRNA cytosine-C5-methylase</fullName>
    </submittedName>
</protein>
<evidence type="ECO:0000259" key="7">
    <source>
        <dbReference type="PROSITE" id="PS51686"/>
    </source>
</evidence>
<comment type="similarity">
    <text evidence="6">Belongs to the class I-like SAM-binding methyltransferase superfamily. RsmB/NOP family.</text>
</comment>
<keyword evidence="1 6" id="KW-0489">Methyltransferase</keyword>
<keyword evidence="3 6" id="KW-0949">S-adenosyl-L-methionine</keyword>
<dbReference type="PROSITE" id="PS51686">
    <property type="entry name" value="SAM_MT_RSMB_NOP"/>
    <property type="match status" value="1"/>
</dbReference>
<feature type="binding site" evidence="6">
    <location>
        <position position="316"/>
    </location>
    <ligand>
        <name>S-adenosyl-L-methionine</name>
        <dbReference type="ChEBI" id="CHEBI:59789"/>
    </ligand>
</feature>
<evidence type="ECO:0000256" key="5">
    <source>
        <dbReference type="ARBA" id="ARBA00059465"/>
    </source>
</evidence>
<dbReference type="AlphaFoldDB" id="A0A3P1WYN3"/>
<proteinExistence type="inferred from homology"/>
<dbReference type="InterPro" id="IPR035926">
    <property type="entry name" value="NusB-like_sf"/>
</dbReference>
<comment type="function">
    <text evidence="5">May act as RNA methyltransferase.</text>
</comment>
<evidence type="ECO:0000256" key="6">
    <source>
        <dbReference type="PROSITE-ProRule" id="PRU01023"/>
    </source>
</evidence>
<feature type="active site" description="Nucleophile" evidence="6">
    <location>
        <position position="388"/>
    </location>
</feature>
<dbReference type="Gene3D" id="3.40.50.150">
    <property type="entry name" value="Vaccinia Virus protein VP39"/>
    <property type="match status" value="1"/>
</dbReference>
<dbReference type="GO" id="GO:0001510">
    <property type="term" value="P:RNA methylation"/>
    <property type="evidence" value="ECO:0007669"/>
    <property type="project" value="InterPro"/>
</dbReference>
<dbReference type="OrthoDB" id="9810297at2"/>
<gene>
    <name evidence="8" type="ORF">EII35_02015</name>
</gene>
<feature type="binding site" evidence="6">
    <location>
        <position position="335"/>
    </location>
    <ligand>
        <name>S-adenosyl-L-methionine</name>
        <dbReference type="ChEBI" id="CHEBI:59789"/>
    </ligand>
</feature>
<feature type="binding site" evidence="6">
    <location>
        <position position="289"/>
    </location>
    <ligand>
        <name>S-adenosyl-L-methionine</name>
        <dbReference type="ChEBI" id="CHEBI:59789"/>
    </ligand>
</feature>
<dbReference type="InterPro" id="IPR006027">
    <property type="entry name" value="NusB_RsmB_TIM44"/>
</dbReference>
<dbReference type="InterPro" id="IPR023267">
    <property type="entry name" value="RCMT"/>
</dbReference>
<reference evidence="8 9" key="1">
    <citation type="submission" date="2018-11" db="EMBL/GenBank/DDBJ databases">
        <title>Genomes From Bacteria Associated with the Canine Oral Cavity: a Test Case for Automated Genome-Based Taxonomic Assignment.</title>
        <authorList>
            <person name="Coil D.A."/>
            <person name="Jospin G."/>
            <person name="Darling A.E."/>
            <person name="Wallis C."/>
            <person name="Davis I.J."/>
            <person name="Harris S."/>
            <person name="Eisen J.A."/>
            <person name="Holcombe L.J."/>
            <person name="O'Flynn C."/>
        </authorList>
    </citation>
    <scope>NUCLEOTIDE SEQUENCE [LARGE SCALE GENOMIC DNA]</scope>
    <source>
        <strain evidence="8 9">OH2822_COT-296</strain>
    </source>
</reference>
<keyword evidence="4 6" id="KW-0694">RNA-binding</keyword>
<evidence type="ECO:0000256" key="4">
    <source>
        <dbReference type="ARBA" id="ARBA00022884"/>
    </source>
</evidence>
<dbReference type="EMBL" id="RQYT01000002">
    <property type="protein sequence ID" value="RRD51196.1"/>
    <property type="molecule type" value="Genomic_DNA"/>
</dbReference>
<dbReference type="Pfam" id="PF01189">
    <property type="entry name" value="Methyltr_RsmB-F"/>
    <property type="match status" value="1"/>
</dbReference>
<evidence type="ECO:0000256" key="1">
    <source>
        <dbReference type="ARBA" id="ARBA00022603"/>
    </source>
</evidence>
<name>A0A3P1WYN3_9ACTN</name>
<accession>A0A3P1WYN3</accession>
<dbReference type="Pfam" id="PF01029">
    <property type="entry name" value="NusB"/>
    <property type="match status" value="1"/>
</dbReference>
<keyword evidence="2 6" id="KW-0808">Transferase</keyword>
<dbReference type="SUPFAM" id="SSF48013">
    <property type="entry name" value="NusB-like"/>
    <property type="match status" value="1"/>
</dbReference>
<dbReference type="GO" id="GO:0003723">
    <property type="term" value="F:RNA binding"/>
    <property type="evidence" value="ECO:0007669"/>
    <property type="project" value="UniProtKB-UniRule"/>
</dbReference>
<dbReference type="InterPro" id="IPR001678">
    <property type="entry name" value="MeTrfase_RsmB-F_NOP2_dom"/>
</dbReference>
<dbReference type="PANTHER" id="PTHR22807">
    <property type="entry name" value="NOP2 YEAST -RELATED NOL1/NOP2/FMU SUN DOMAIN-CONTAINING"/>
    <property type="match status" value="1"/>
</dbReference>
<evidence type="ECO:0000256" key="3">
    <source>
        <dbReference type="ARBA" id="ARBA00022691"/>
    </source>
</evidence>
<dbReference type="PANTHER" id="PTHR22807:SF53">
    <property type="entry name" value="RIBOSOMAL RNA SMALL SUBUNIT METHYLTRANSFERASE B-RELATED"/>
    <property type="match status" value="1"/>
</dbReference>
<dbReference type="Gene3D" id="1.10.940.10">
    <property type="entry name" value="NusB-like"/>
    <property type="match status" value="1"/>
</dbReference>
<dbReference type="Proteomes" id="UP000280935">
    <property type="component" value="Unassembled WGS sequence"/>
</dbReference>
<dbReference type="PRINTS" id="PR02008">
    <property type="entry name" value="RCMTFAMILY"/>
</dbReference>
<evidence type="ECO:0000313" key="8">
    <source>
        <dbReference type="EMBL" id="RRD51196.1"/>
    </source>
</evidence>
<dbReference type="SUPFAM" id="SSF53335">
    <property type="entry name" value="S-adenosyl-L-methionine-dependent methyltransferases"/>
    <property type="match status" value="1"/>
</dbReference>
<feature type="binding site" evidence="6">
    <location>
        <begin position="264"/>
        <end position="270"/>
    </location>
    <ligand>
        <name>S-adenosyl-L-methionine</name>
        <dbReference type="ChEBI" id="CHEBI:59789"/>
    </ligand>
</feature>
<dbReference type="GO" id="GO:0006355">
    <property type="term" value="P:regulation of DNA-templated transcription"/>
    <property type="evidence" value="ECO:0007669"/>
    <property type="project" value="InterPro"/>
</dbReference>
<dbReference type="InterPro" id="IPR029063">
    <property type="entry name" value="SAM-dependent_MTases_sf"/>
</dbReference>
<evidence type="ECO:0000256" key="2">
    <source>
        <dbReference type="ARBA" id="ARBA00022679"/>
    </source>
</evidence>
<dbReference type="FunFam" id="3.40.50.150:FF:000257">
    <property type="entry name" value="16S rRNA methyltransferase"/>
    <property type="match status" value="1"/>
</dbReference>
<dbReference type="InterPro" id="IPR049560">
    <property type="entry name" value="MeTrfase_RsmB-F_NOP2_cat"/>
</dbReference>
<sequence>MGPAGHLRGVVVTARRVAFDVLREVTGDGAYANLALAKRLATAGLDARDASFVTELVAGTCRLLGTYDRVIEAASGRRIKTFQPAVLDLLRLLSHQALSMSVPSRAAVATTVDLARSTVGPRVTGLVNAVGRRICDRTLEEWTTLIASDEDAMGSLAIRHHHPRWIAEAYGDLLPDQELPEALEANNLAPRPTLVVRPGLATVEELAPAEATRWSPFGATLDGVPAGIPAVREGRAGVQDEGSQLVALALTRVTAPKGPWLDLCAGPGGKAALLAGLAAAEGTSLVANEVAPHRAALVEQAVAGLPDGSITVTCTDGRRPEGLAPLGPFARIMVDAPCSGLGALRRRPESRWRRRPEDLDELLPLQSELLDAAVSLCAEGGVVAYVTCSPHRAETREIVEAATERHPVEVLDAPALLPEVPEIAEGRFVQFWPHRHGTDGMFLALLRRR</sequence>
<evidence type="ECO:0000313" key="9">
    <source>
        <dbReference type="Proteomes" id="UP000280935"/>
    </source>
</evidence>